<keyword evidence="5" id="KW-0479">Metal-binding</keyword>
<dbReference type="EMBL" id="AP029266">
    <property type="protein sequence ID" value="BFG00781.1"/>
    <property type="molecule type" value="Genomic_DNA"/>
</dbReference>
<gene>
    <name evidence="10" type="ORF">DMAD_00702</name>
</gene>
<dbReference type="GO" id="GO:0008270">
    <property type="term" value="F:zinc ion binding"/>
    <property type="evidence" value="ECO:0007669"/>
    <property type="project" value="UniProtKB-KW"/>
</dbReference>
<evidence type="ECO:0000313" key="10">
    <source>
        <dbReference type="EMBL" id="BFG00781.1"/>
    </source>
</evidence>
<keyword evidence="6 8" id="KW-0863">Zinc-finger</keyword>
<evidence type="ECO:0000256" key="7">
    <source>
        <dbReference type="ARBA" id="ARBA00022833"/>
    </source>
</evidence>
<keyword evidence="4" id="KW-0808">Transferase</keyword>
<dbReference type="GO" id="GO:0005886">
    <property type="term" value="C:plasma membrane"/>
    <property type="evidence" value="ECO:0007669"/>
    <property type="project" value="TreeGrafter"/>
</dbReference>
<keyword evidence="11" id="KW-1185">Reference proteome</keyword>
<keyword evidence="7" id="KW-0862">Zinc</keyword>
<dbReference type="InterPro" id="IPR050774">
    <property type="entry name" value="KCMF1/Dystrophin"/>
</dbReference>
<dbReference type="Gene3D" id="3.30.60.90">
    <property type="match status" value="1"/>
</dbReference>
<dbReference type="PANTHER" id="PTHR12268">
    <property type="entry name" value="E3 UBIQUITIN-PROTEIN LIGASE KCMF1"/>
    <property type="match status" value="1"/>
</dbReference>
<evidence type="ECO:0000256" key="2">
    <source>
        <dbReference type="ARBA" id="ARBA00010938"/>
    </source>
</evidence>
<dbReference type="AlphaFoldDB" id="A0AAU9FYW9"/>
<dbReference type="Pfam" id="PF05605">
    <property type="entry name" value="zf-Di19"/>
    <property type="match status" value="1"/>
</dbReference>
<dbReference type="PANTHER" id="PTHR12268:SF13">
    <property type="entry name" value="E3 UBIQUITIN-PROTEIN LIGASE KCMF1"/>
    <property type="match status" value="1"/>
</dbReference>
<feature type="domain" description="ZZ-type" evidence="9">
    <location>
        <begin position="4"/>
        <end position="60"/>
    </location>
</feature>
<dbReference type="GO" id="GO:0023051">
    <property type="term" value="P:regulation of signaling"/>
    <property type="evidence" value="ECO:0007669"/>
    <property type="project" value="UniProtKB-ARBA"/>
</dbReference>
<dbReference type="InterPro" id="IPR008598">
    <property type="entry name" value="Di19_Zn-bd"/>
</dbReference>
<evidence type="ECO:0000256" key="5">
    <source>
        <dbReference type="ARBA" id="ARBA00022723"/>
    </source>
</evidence>
<reference evidence="10 11" key="1">
    <citation type="submission" date="2024-02" db="EMBL/GenBank/DDBJ databases">
        <title>A chromosome-level genome assembly of Drosophila madeirensis, a fruit fly species endemic to Madeira island.</title>
        <authorList>
            <person name="Tomihara K."/>
            <person name="Llopart A."/>
            <person name="Yamamoto D."/>
        </authorList>
    </citation>
    <scope>NUCLEOTIDE SEQUENCE [LARGE SCALE GENOMIC DNA]</scope>
    <source>
        <strain evidence="10 11">RF1</strain>
    </source>
</reference>
<evidence type="ECO:0000259" key="9">
    <source>
        <dbReference type="PROSITE" id="PS50135"/>
    </source>
</evidence>
<sequence length="208" mass="23061">MASHASICCDGCGNENLLGYRFKCLKCADYDLCRTCYDRKVVTMNHHWGHAMQCLLDEEAKRLHFAGEPMPVLCADSFTCPVCGIMGHSEVDLAKHVDEEHRDFCGLVICPLCVAVPSAHPDLLRNIWQHFRNLHRSTPSMLRDALLDNVGRYAREAGTEESAIVGPSSFWGPYCAHATAQPLAPLTSLAPLAQQVRFIDESSDEDDA</sequence>
<dbReference type="Proteomes" id="UP001500889">
    <property type="component" value="Chromosome A"/>
</dbReference>
<dbReference type="InterPro" id="IPR000433">
    <property type="entry name" value="Znf_ZZ"/>
</dbReference>
<dbReference type="Pfam" id="PF00569">
    <property type="entry name" value="ZZ"/>
    <property type="match status" value="1"/>
</dbReference>
<dbReference type="PROSITE" id="PS50135">
    <property type="entry name" value="ZF_ZZ_2"/>
    <property type="match status" value="1"/>
</dbReference>
<evidence type="ECO:0000313" key="11">
    <source>
        <dbReference type="Proteomes" id="UP001500889"/>
    </source>
</evidence>
<proteinExistence type="inferred from homology"/>
<dbReference type="InterPro" id="IPR043145">
    <property type="entry name" value="Znf_ZZ_sf"/>
</dbReference>
<evidence type="ECO:0000256" key="8">
    <source>
        <dbReference type="PROSITE-ProRule" id="PRU00228"/>
    </source>
</evidence>
<dbReference type="CDD" id="cd02338">
    <property type="entry name" value="ZZ_PCMF_like"/>
    <property type="match status" value="1"/>
</dbReference>
<name>A0AAU9FYW9_DROMD</name>
<organism evidence="10 11">
    <name type="scientific">Drosophila madeirensis</name>
    <name type="common">Fruit fly</name>
    <dbReference type="NCBI Taxonomy" id="30013"/>
    <lineage>
        <taxon>Eukaryota</taxon>
        <taxon>Metazoa</taxon>
        <taxon>Ecdysozoa</taxon>
        <taxon>Arthropoda</taxon>
        <taxon>Hexapoda</taxon>
        <taxon>Insecta</taxon>
        <taxon>Pterygota</taxon>
        <taxon>Neoptera</taxon>
        <taxon>Endopterygota</taxon>
        <taxon>Diptera</taxon>
        <taxon>Brachycera</taxon>
        <taxon>Muscomorpha</taxon>
        <taxon>Ephydroidea</taxon>
        <taxon>Drosophilidae</taxon>
        <taxon>Drosophila</taxon>
        <taxon>Sophophora</taxon>
    </lineage>
</organism>
<evidence type="ECO:0000256" key="6">
    <source>
        <dbReference type="ARBA" id="ARBA00022771"/>
    </source>
</evidence>
<dbReference type="PROSITE" id="PS01357">
    <property type="entry name" value="ZF_ZZ_1"/>
    <property type="match status" value="1"/>
</dbReference>
<comment type="similarity">
    <text evidence="2">Belongs to the KCMF1 family.</text>
</comment>
<comment type="catalytic activity">
    <reaction evidence="1">
        <text>S-ubiquitinyl-[E2 ubiquitin-conjugating enzyme]-L-cysteine + [acceptor protein]-L-lysine = [E2 ubiquitin-conjugating enzyme]-L-cysteine + N(6)-ubiquitinyl-[acceptor protein]-L-lysine.</text>
        <dbReference type="EC" id="2.3.2.27"/>
    </reaction>
</comment>
<evidence type="ECO:0000256" key="1">
    <source>
        <dbReference type="ARBA" id="ARBA00000900"/>
    </source>
</evidence>
<accession>A0AAU9FYW9</accession>
<evidence type="ECO:0000256" key="4">
    <source>
        <dbReference type="ARBA" id="ARBA00022679"/>
    </source>
</evidence>
<protein>
    <recommendedName>
        <fullName evidence="3">RING-type E3 ubiquitin transferase</fullName>
        <ecNumber evidence="3">2.3.2.27</ecNumber>
    </recommendedName>
</protein>
<dbReference type="SMART" id="SM00291">
    <property type="entry name" value="ZnF_ZZ"/>
    <property type="match status" value="1"/>
</dbReference>
<dbReference type="GO" id="GO:0099536">
    <property type="term" value="P:synaptic signaling"/>
    <property type="evidence" value="ECO:0007669"/>
    <property type="project" value="TreeGrafter"/>
</dbReference>
<dbReference type="SUPFAM" id="SSF57850">
    <property type="entry name" value="RING/U-box"/>
    <property type="match status" value="1"/>
</dbReference>
<dbReference type="GO" id="GO:0061630">
    <property type="term" value="F:ubiquitin protein ligase activity"/>
    <property type="evidence" value="ECO:0007669"/>
    <property type="project" value="UniProtKB-EC"/>
</dbReference>
<evidence type="ECO:0000256" key="3">
    <source>
        <dbReference type="ARBA" id="ARBA00012483"/>
    </source>
</evidence>
<dbReference type="EC" id="2.3.2.27" evidence="3"/>
<dbReference type="GO" id="GO:0010646">
    <property type="term" value="P:regulation of cell communication"/>
    <property type="evidence" value="ECO:0007669"/>
    <property type="project" value="UniProtKB-ARBA"/>
</dbReference>
<dbReference type="GO" id="GO:0045202">
    <property type="term" value="C:synapse"/>
    <property type="evidence" value="ECO:0007669"/>
    <property type="project" value="GOC"/>
</dbReference>